<evidence type="ECO:0000259" key="6">
    <source>
        <dbReference type="Pfam" id="PF00061"/>
    </source>
</evidence>
<feature type="domain" description="Lipocalin/cytosolic fatty-acid binding" evidence="6">
    <location>
        <begin position="30"/>
        <end position="168"/>
    </location>
</feature>
<keyword evidence="8" id="KW-1185">Reference proteome</keyword>
<evidence type="ECO:0000313" key="7">
    <source>
        <dbReference type="EMBL" id="KAF6485177.1"/>
    </source>
</evidence>
<dbReference type="SUPFAM" id="SSF50814">
    <property type="entry name" value="Lipocalins"/>
    <property type="match status" value="1"/>
</dbReference>
<evidence type="ECO:0000313" key="8">
    <source>
        <dbReference type="Proteomes" id="UP000593571"/>
    </source>
</evidence>
<evidence type="ECO:0000256" key="4">
    <source>
        <dbReference type="ARBA" id="ARBA00022729"/>
    </source>
</evidence>
<feature type="signal peptide" evidence="5">
    <location>
        <begin position="1"/>
        <end position="22"/>
    </location>
</feature>
<evidence type="ECO:0000256" key="2">
    <source>
        <dbReference type="ARBA" id="ARBA00006889"/>
    </source>
</evidence>
<dbReference type="Pfam" id="PF00061">
    <property type="entry name" value="Lipocalin"/>
    <property type="match status" value="1"/>
</dbReference>
<reference evidence="7 8" key="1">
    <citation type="journal article" date="2020" name="Nature">
        <title>Six reference-quality genomes reveal evolution of bat adaptations.</title>
        <authorList>
            <person name="Jebb D."/>
            <person name="Huang Z."/>
            <person name="Pippel M."/>
            <person name="Hughes G.M."/>
            <person name="Lavrichenko K."/>
            <person name="Devanna P."/>
            <person name="Winkler S."/>
            <person name="Jermiin L.S."/>
            <person name="Skirmuntt E.C."/>
            <person name="Katzourakis A."/>
            <person name="Burkitt-Gray L."/>
            <person name="Ray D.A."/>
            <person name="Sullivan K.A.M."/>
            <person name="Roscito J.G."/>
            <person name="Kirilenko B.M."/>
            <person name="Davalos L.M."/>
            <person name="Corthals A.P."/>
            <person name="Power M.L."/>
            <person name="Jones G."/>
            <person name="Ransome R.D."/>
            <person name="Dechmann D.K.N."/>
            <person name="Locatelli A.G."/>
            <person name="Puechmaille S.J."/>
            <person name="Fedrigo O."/>
            <person name="Jarvis E.D."/>
            <person name="Hiller M."/>
            <person name="Vernes S.C."/>
            <person name="Myers E.W."/>
            <person name="Teeling E.C."/>
        </authorList>
    </citation>
    <scope>NUCLEOTIDE SEQUENCE [LARGE SCALE GENOMIC DNA]</scope>
    <source>
        <strain evidence="7">MRouAeg1</strain>
        <tissue evidence="7">Muscle</tissue>
    </source>
</reference>
<dbReference type="PRINTS" id="PR01175">
    <property type="entry name" value="VNEBNERGLAND"/>
</dbReference>
<dbReference type="Proteomes" id="UP000593571">
    <property type="component" value="Unassembled WGS sequence"/>
</dbReference>
<comment type="similarity">
    <text evidence="2">Belongs to the calycin superfamily. Lipocalin family.</text>
</comment>
<feature type="chain" id="PRO_5029677621" evidence="5">
    <location>
        <begin position="23"/>
        <end position="175"/>
    </location>
</feature>
<sequence>MKALILTLGLSLVAALLPPARSEQSSDLLGKWYLKALIPDNDDNPESTTESTTPVMLTPLDSTRDIDGEYTALIQGHCHQFKSTLKKLRGPGAYLAESENTLMFFKPLPVKDHYVVYCVMYSQGRVIRTAKLIGRDMSRIQESLEALKKDASANGYDPDRVIIPRQTDTCPADEQ</sequence>
<dbReference type="GO" id="GO:0005615">
    <property type="term" value="C:extracellular space"/>
    <property type="evidence" value="ECO:0007669"/>
    <property type="project" value="TreeGrafter"/>
</dbReference>
<evidence type="ECO:0000256" key="5">
    <source>
        <dbReference type="SAM" id="SignalP"/>
    </source>
</evidence>
<name>A0A7J8IKQ3_ROUAE</name>
<dbReference type="InterPro" id="IPR002345">
    <property type="entry name" value="Lipocalin"/>
</dbReference>
<protein>
    <submittedName>
        <fullName evidence="7">Lipocalin 1</fullName>
    </submittedName>
</protein>
<dbReference type="Gene3D" id="2.40.128.20">
    <property type="match status" value="1"/>
</dbReference>
<keyword evidence="4 5" id="KW-0732">Signal</keyword>
<dbReference type="AlphaFoldDB" id="A0A7J8IKQ3"/>
<comment type="subcellular location">
    <subcellularLocation>
        <location evidence="1">Secreted</location>
    </subcellularLocation>
</comment>
<dbReference type="InterPro" id="IPR012674">
    <property type="entry name" value="Calycin"/>
</dbReference>
<keyword evidence="3" id="KW-0964">Secreted</keyword>
<evidence type="ECO:0000256" key="3">
    <source>
        <dbReference type="ARBA" id="ARBA00022525"/>
    </source>
</evidence>
<accession>A0A7J8IKQ3</accession>
<dbReference type="InterPro" id="IPR000566">
    <property type="entry name" value="Lipocln_cytosolic_FA-bd_dom"/>
</dbReference>
<evidence type="ECO:0000256" key="1">
    <source>
        <dbReference type="ARBA" id="ARBA00004613"/>
    </source>
</evidence>
<dbReference type="PANTHER" id="PTHR11430">
    <property type="entry name" value="LIPOCALIN"/>
    <property type="match status" value="1"/>
</dbReference>
<proteinExistence type="inferred from homology"/>
<dbReference type="EMBL" id="JACASE010000003">
    <property type="protein sequence ID" value="KAF6485177.1"/>
    <property type="molecule type" value="Genomic_DNA"/>
</dbReference>
<dbReference type="InterPro" id="IPR002450">
    <property type="entry name" value="von_Ebner_gland"/>
</dbReference>
<comment type="caution">
    <text evidence="7">The sequence shown here is derived from an EMBL/GenBank/DDBJ whole genome shotgun (WGS) entry which is preliminary data.</text>
</comment>
<dbReference type="GO" id="GO:0036094">
    <property type="term" value="F:small molecule binding"/>
    <property type="evidence" value="ECO:0007669"/>
    <property type="project" value="InterPro"/>
</dbReference>
<dbReference type="PANTHER" id="PTHR11430:SF124">
    <property type="entry name" value="LIPOCALIN 1-LIKE PROTEIN 1-RELATED"/>
    <property type="match status" value="1"/>
</dbReference>
<gene>
    <name evidence="7" type="ORF">HJG63_007543</name>
</gene>
<organism evidence="7 8">
    <name type="scientific">Rousettus aegyptiacus</name>
    <name type="common">Egyptian fruit bat</name>
    <name type="synonym">Pteropus aegyptiacus</name>
    <dbReference type="NCBI Taxonomy" id="9407"/>
    <lineage>
        <taxon>Eukaryota</taxon>
        <taxon>Metazoa</taxon>
        <taxon>Chordata</taxon>
        <taxon>Craniata</taxon>
        <taxon>Vertebrata</taxon>
        <taxon>Euteleostomi</taxon>
        <taxon>Mammalia</taxon>
        <taxon>Eutheria</taxon>
        <taxon>Laurasiatheria</taxon>
        <taxon>Chiroptera</taxon>
        <taxon>Yinpterochiroptera</taxon>
        <taxon>Pteropodoidea</taxon>
        <taxon>Pteropodidae</taxon>
        <taxon>Rousettinae</taxon>
        <taxon>Rousettus</taxon>
    </lineage>
</organism>